<dbReference type="InterPro" id="IPR036612">
    <property type="entry name" value="KH_dom_type_1_sf"/>
</dbReference>
<evidence type="ECO:0000256" key="7">
    <source>
        <dbReference type="SAM" id="MobiDB-lite"/>
    </source>
</evidence>
<dbReference type="CDD" id="cd22408">
    <property type="entry name" value="KH-I_Vigilin_rpt4"/>
    <property type="match status" value="1"/>
</dbReference>
<feature type="coiled-coil region" evidence="6">
    <location>
        <begin position="1091"/>
        <end position="1118"/>
    </location>
</feature>
<comment type="caution">
    <text evidence="9">The sequence shown here is derived from an EMBL/GenBank/DDBJ whole genome shotgun (WGS) entry which is preliminary data.</text>
</comment>
<dbReference type="EMBL" id="SDOV01000005">
    <property type="protein sequence ID" value="KAH7640375.1"/>
    <property type="molecule type" value="Genomic_DNA"/>
</dbReference>
<feature type="domain" description="K Homology" evidence="8">
    <location>
        <begin position="953"/>
        <end position="1039"/>
    </location>
</feature>
<feature type="domain" description="K Homology" evidence="8">
    <location>
        <begin position="587"/>
        <end position="656"/>
    </location>
</feature>
<dbReference type="GO" id="GO:0010468">
    <property type="term" value="P:regulation of gene expression"/>
    <property type="evidence" value="ECO:0007669"/>
    <property type="project" value="UniProtKB-ARBA"/>
</dbReference>
<dbReference type="InterPro" id="IPR057778">
    <property type="entry name" value="KH_Vigilin_N"/>
</dbReference>
<dbReference type="CDD" id="cd22407">
    <property type="entry name" value="KH-I_Vigilin_rpt3"/>
    <property type="match status" value="1"/>
</dbReference>
<keyword evidence="4 5" id="KW-0694">RNA-binding</keyword>
<dbReference type="Pfam" id="PF00013">
    <property type="entry name" value="KH_1"/>
    <property type="match status" value="13"/>
</dbReference>
<feature type="domain" description="K Homology" evidence="8">
    <location>
        <begin position="727"/>
        <end position="797"/>
    </location>
</feature>
<dbReference type="CDD" id="cd22417">
    <property type="entry name" value="KH-I_Vigilin_rpt14"/>
    <property type="match status" value="1"/>
</dbReference>
<comment type="subcellular location">
    <subcellularLocation>
        <location evidence="1">Cytoplasm</location>
    </subcellularLocation>
</comment>
<organism evidence="9">
    <name type="scientific">Dermatophagoides farinae</name>
    <name type="common">American house dust mite</name>
    <dbReference type="NCBI Taxonomy" id="6954"/>
    <lineage>
        <taxon>Eukaryota</taxon>
        <taxon>Metazoa</taxon>
        <taxon>Ecdysozoa</taxon>
        <taxon>Arthropoda</taxon>
        <taxon>Chelicerata</taxon>
        <taxon>Arachnida</taxon>
        <taxon>Acari</taxon>
        <taxon>Acariformes</taxon>
        <taxon>Sarcoptiformes</taxon>
        <taxon>Astigmata</taxon>
        <taxon>Psoroptidia</taxon>
        <taxon>Analgoidea</taxon>
        <taxon>Pyroglyphidae</taxon>
        <taxon>Dermatophagoidinae</taxon>
        <taxon>Dermatophagoides</taxon>
    </lineage>
</organism>
<feature type="region of interest" description="Disordered" evidence="7">
    <location>
        <begin position="50"/>
        <end position="84"/>
    </location>
</feature>
<evidence type="ECO:0000313" key="9">
    <source>
        <dbReference type="EMBL" id="KAH7640375.1"/>
    </source>
</evidence>
<feature type="domain" description="K Homology" evidence="8">
    <location>
        <begin position="213"/>
        <end position="281"/>
    </location>
</feature>
<feature type="compositionally biased region" description="Polar residues" evidence="7">
    <location>
        <begin position="1345"/>
        <end position="1362"/>
    </location>
</feature>
<feature type="domain" description="K Homology" evidence="8">
    <location>
        <begin position="802"/>
        <end position="875"/>
    </location>
</feature>
<evidence type="ECO:0000256" key="3">
    <source>
        <dbReference type="ARBA" id="ARBA00022737"/>
    </source>
</evidence>
<sequence length="1428" mass="159942">MAEMDGTEIVNENIQLNGGGDSSPVVATTTTTSTSIEHAMNGLNDDVVDSSCSTSSDNMKDPNSTMMTTTSNNNNNNNNKKQSAPNYDDIFPALPMGGGPLAGPFNMSSTSTSSSPMMMHPSTAIGITTHQAGPKIPSSTANRVYRVLPEELRYRDLNRRHEELSRICADIMAKTQTKIQLTHSKDGTLTFLLSGKQEAIDMAQRMLANEFQAQTVHNLSIPKEHHRLILGKAGKKLMDLEQATQTKIQIPKQDEKSDVIRITGTREAIDKAVHEIKSTSNEAYSRSIERINVPKIYHPFIFGPFGRMLDQIQKETGAKVNVPPPSVVKDEITITGERNSVLMALDRVKTIYEEKLRRCQSVSIEVKKTQHKYIFGPKGNTLNEIMEQTGVSVEMPASDSPIETIVLRGEGEKLANALAVLYQKAHSETEDEIIVPGWIHRHILGPKGSKFQELSQEFPKVNVSFETDDNRIKMSGPIADVQKAAQLIQQRAKEIASQYSVTEIKVSDPNHIKFIVGKNGATLRQIREETKATIQVIGNDSSVNNNGKNSNNKSANAGHQFVRIEGTPESVAKAKHELETLLRKLENEVTYELTIERRFYGHIIGSKGEKIRDIRAKFNQVTINFPEQNGHSEKVIIRGAKQDAEPCYKYLSKLNQELLVNNYRFEVPILKQLLQFQGKDSIKKIREDLGVRMDVQNDSDMIVITGPKDKVEKAHERIQTLQNSLSDMNQVDIIIPSKIHNYILGSKGRNIRNIMNECGGDVIITFPPEGSGSDRVTIRGAKDAVQKAKQLLVEMSNDFQTNNYSEELKVRVEHHRYLIGKNGWNINKLREQTNNVRVQFSSDSNNQTNDSDRVVIIGKKEDVHKARAILEAKIKELEKIAELEMQVDPKYRHLFVSKSAALCKQLYDEFGGVNVSFPPQSDKNNNCITLKGPKECLEAVRQRIFEIISDFDAQETIEVEIDAQHHRHLLGTRLNRIQSLQQEYDVRIKFPARPNRSDNNNSNNDGEEIVADNKANIVTITGRRENCEKAKQELLELVPISIEISIPFEFHRFIIGQKGVEVRDLMEKYNVNIRVPQPAEKSDIIVVTGNRTNVENARKALQEKLIKLEEEKADREARSYQVTVQVDPIYHPKIIGKRGVVITSIRKNFNVQIQVPEANRNNNNDNQNNGGNQQQPTTQTNDTITIIGYEENAQKAKEHILKLIQELKDMVTEEVMIDSRLHPRLIGSRGRSIKTIMSQFKVDIRFPKVQNGENPDAVTISGAKDNVEECKEHLLELADNYLDDMDVQYQLPADHEFRLNFDDLSSSGVVKESNKGFVVRGAPWEKKTARSGGGGGGGGNNNNNQSPGSRQQFRGVDTSSAQDFPAFGGPNDDLINGATKMNKNNTMENSENIPMNGGTTMVGDKNGDTTTTTTTNIEQPVVWGPKRN</sequence>
<dbReference type="InterPro" id="IPR004088">
    <property type="entry name" value="KH_dom_type_1"/>
</dbReference>
<dbReference type="CDD" id="cd22416">
    <property type="entry name" value="KH-I_Vigilin_rpt13"/>
    <property type="match status" value="1"/>
</dbReference>
<evidence type="ECO:0000256" key="4">
    <source>
        <dbReference type="ARBA" id="ARBA00022884"/>
    </source>
</evidence>
<feature type="domain" description="K Homology" evidence="8">
    <location>
        <begin position="427"/>
        <end position="493"/>
    </location>
</feature>
<evidence type="ECO:0000259" key="8">
    <source>
        <dbReference type="SMART" id="SM00322"/>
    </source>
</evidence>
<keyword evidence="6" id="KW-0175">Coiled coil</keyword>
<feature type="compositionally biased region" description="Low complexity" evidence="7">
    <location>
        <begin position="50"/>
        <end position="79"/>
    </location>
</feature>
<keyword evidence="3" id="KW-0677">Repeat</keyword>
<accession>A0A9D4SGN4</accession>
<feature type="coiled-coil region" evidence="6">
    <location>
        <begin position="1186"/>
        <end position="1213"/>
    </location>
</feature>
<keyword evidence="2" id="KW-0963">Cytoplasm</keyword>
<evidence type="ECO:0000256" key="6">
    <source>
        <dbReference type="SAM" id="Coils"/>
    </source>
</evidence>
<dbReference type="PROSITE" id="PS50084">
    <property type="entry name" value="KH_TYPE_1"/>
    <property type="match status" value="13"/>
</dbReference>
<feature type="domain" description="K Homology" evidence="8">
    <location>
        <begin position="661"/>
        <end position="723"/>
    </location>
</feature>
<feature type="compositionally biased region" description="Gly residues" evidence="7">
    <location>
        <begin position="1331"/>
        <end position="1340"/>
    </location>
</feature>
<feature type="region of interest" description="Disordered" evidence="7">
    <location>
        <begin position="1321"/>
        <end position="1428"/>
    </location>
</feature>
<dbReference type="Pfam" id="PF24668">
    <property type="entry name" value="KH_Vigilin"/>
    <property type="match status" value="1"/>
</dbReference>
<dbReference type="SMART" id="SM00322">
    <property type="entry name" value="KH"/>
    <property type="match status" value="14"/>
</dbReference>
<dbReference type="Proteomes" id="UP000828236">
    <property type="component" value="Unassembled WGS sequence"/>
</dbReference>
<evidence type="ECO:0000256" key="1">
    <source>
        <dbReference type="ARBA" id="ARBA00004496"/>
    </source>
</evidence>
<feature type="domain" description="K Homology" evidence="8">
    <location>
        <begin position="1209"/>
        <end position="1279"/>
    </location>
</feature>
<dbReference type="PANTHER" id="PTHR10627:SF31">
    <property type="entry name" value="DODECA-SATELLITE-BINDING PROTEIN 1, ISOFORM A"/>
    <property type="match status" value="1"/>
</dbReference>
<gene>
    <name evidence="9" type="ORF">HUG17_7842</name>
</gene>
<dbReference type="CDD" id="cd22418">
    <property type="entry name" value="KH-I_Vigilin_rpt15"/>
    <property type="match status" value="1"/>
</dbReference>
<dbReference type="PANTHER" id="PTHR10627">
    <property type="entry name" value="SCP160"/>
    <property type="match status" value="1"/>
</dbReference>
<feature type="region of interest" description="Disordered" evidence="7">
    <location>
        <begin position="1"/>
        <end position="24"/>
    </location>
</feature>
<feature type="domain" description="K Homology" evidence="8">
    <location>
        <begin position="879"/>
        <end position="949"/>
    </location>
</feature>
<feature type="compositionally biased region" description="Low complexity" evidence="7">
    <location>
        <begin position="1161"/>
        <end position="1180"/>
    </location>
</feature>
<feature type="domain" description="K Homology" evidence="8">
    <location>
        <begin position="1040"/>
        <end position="1106"/>
    </location>
</feature>
<feature type="domain" description="K Homology" evidence="8">
    <location>
        <begin position="358"/>
        <end position="426"/>
    </location>
</feature>
<feature type="compositionally biased region" description="Polar residues" evidence="7">
    <location>
        <begin position="1379"/>
        <end position="1399"/>
    </location>
</feature>
<feature type="domain" description="K Homology" evidence="8">
    <location>
        <begin position="498"/>
        <end position="583"/>
    </location>
</feature>
<dbReference type="InterPro" id="IPR004087">
    <property type="entry name" value="KH_dom"/>
</dbReference>
<reference evidence="9" key="1">
    <citation type="submission" date="2020-06" db="EMBL/GenBank/DDBJ databases">
        <authorList>
            <person name="Ji K."/>
            <person name="Li J."/>
        </authorList>
    </citation>
    <scope>NUCLEOTIDE SEQUENCE</scope>
    <source>
        <strain evidence="9">JKM2019</strain>
        <tissue evidence="9">Whole body</tissue>
    </source>
</reference>
<name>A0A9D4SGN4_DERFA</name>
<feature type="domain" description="K Homology" evidence="8">
    <location>
        <begin position="1118"/>
        <end position="1205"/>
    </location>
</feature>
<proteinExistence type="predicted"/>
<dbReference type="SUPFAM" id="SSF54791">
    <property type="entry name" value="Eukaryotic type KH-domain (KH-domain type I)"/>
    <property type="match status" value="14"/>
</dbReference>
<feature type="region of interest" description="Disordered" evidence="7">
    <location>
        <begin position="1154"/>
        <end position="1180"/>
    </location>
</feature>
<feature type="domain" description="K Homology" evidence="8">
    <location>
        <begin position="285"/>
        <end position="353"/>
    </location>
</feature>
<protein>
    <submittedName>
        <fullName evidence="9">Vigilin-like protein</fullName>
    </submittedName>
</protein>
<evidence type="ECO:0000256" key="5">
    <source>
        <dbReference type="PROSITE-ProRule" id="PRU00117"/>
    </source>
</evidence>
<reference evidence="9" key="2">
    <citation type="journal article" date="2021" name="World Allergy Organ. J.">
        <title>Chromosome-level assembly of Dermatophagoides farinae genome and transcriptome reveals two novel allergens Der f 37 and Der f 39.</title>
        <authorList>
            <person name="Chen J."/>
            <person name="Cai Z."/>
            <person name="Fan D."/>
            <person name="Hu J."/>
            <person name="Hou Y."/>
            <person name="He Y."/>
            <person name="Zhang Z."/>
            <person name="Zhao Z."/>
            <person name="Gao P."/>
            <person name="Hu W."/>
            <person name="Sun J."/>
            <person name="Li J."/>
            <person name="Ji K."/>
        </authorList>
    </citation>
    <scope>NUCLEOTIDE SEQUENCE</scope>
    <source>
        <strain evidence="9">JKM2019</strain>
    </source>
</reference>
<dbReference type="Gene3D" id="3.30.1370.10">
    <property type="entry name" value="K Homology domain, type 1"/>
    <property type="match status" value="14"/>
</dbReference>
<dbReference type="CDD" id="cd22406">
    <property type="entry name" value="KH-I_Vigilin_rpt2"/>
    <property type="match status" value="1"/>
</dbReference>
<evidence type="ECO:0000256" key="2">
    <source>
        <dbReference type="ARBA" id="ARBA00022490"/>
    </source>
</evidence>
<dbReference type="GO" id="GO:0003729">
    <property type="term" value="F:mRNA binding"/>
    <property type="evidence" value="ECO:0007669"/>
    <property type="project" value="TreeGrafter"/>
</dbReference>